<proteinExistence type="predicted"/>
<keyword evidence="3" id="KW-0677">Repeat</keyword>
<dbReference type="SMART" id="SM00355">
    <property type="entry name" value="ZnF_C2H2"/>
    <property type="match status" value="10"/>
</dbReference>
<keyword evidence="6" id="KW-0539">Nucleus</keyword>
<dbReference type="PROSITE" id="PS50157">
    <property type="entry name" value="ZINC_FINGER_C2H2_2"/>
    <property type="match status" value="6"/>
</dbReference>
<feature type="domain" description="C2H2-type" evidence="9">
    <location>
        <begin position="394"/>
        <end position="422"/>
    </location>
</feature>
<dbReference type="KEGG" id="aplc:110983472"/>
<feature type="domain" description="C2H2-type" evidence="9">
    <location>
        <begin position="274"/>
        <end position="303"/>
    </location>
</feature>
<keyword evidence="4 7" id="KW-0863">Zinc-finger</keyword>
<dbReference type="GO" id="GO:0008270">
    <property type="term" value="F:zinc ion binding"/>
    <property type="evidence" value="ECO:0007669"/>
    <property type="project" value="UniProtKB-KW"/>
</dbReference>
<dbReference type="GO" id="GO:0005634">
    <property type="term" value="C:nucleus"/>
    <property type="evidence" value="ECO:0007669"/>
    <property type="project" value="UniProtKB-SubCell"/>
</dbReference>
<feature type="compositionally biased region" description="Polar residues" evidence="8">
    <location>
        <begin position="107"/>
        <end position="124"/>
    </location>
</feature>
<feature type="compositionally biased region" description="Low complexity" evidence="8">
    <location>
        <begin position="539"/>
        <end position="555"/>
    </location>
</feature>
<evidence type="ECO:0000256" key="8">
    <source>
        <dbReference type="SAM" id="MobiDB-lite"/>
    </source>
</evidence>
<dbReference type="Proteomes" id="UP000694845">
    <property type="component" value="Unplaced"/>
</dbReference>
<comment type="subcellular location">
    <subcellularLocation>
        <location evidence="1">Nucleus</location>
    </subcellularLocation>
</comment>
<feature type="compositionally biased region" description="Polar residues" evidence="8">
    <location>
        <begin position="599"/>
        <end position="623"/>
    </location>
</feature>
<feature type="compositionally biased region" description="Polar residues" evidence="8">
    <location>
        <begin position="562"/>
        <end position="571"/>
    </location>
</feature>
<feature type="compositionally biased region" description="Polar residues" evidence="8">
    <location>
        <begin position="674"/>
        <end position="694"/>
    </location>
</feature>
<sequence>MEKRKQKQNMQDSTWTPKTRLKCRYCDRSFMFPSVLARHMRKHSNEQSNRCKICKRGFPDKASLSIHVTSHESGSQPAESDSVELAKNLHMQNPMQWLPPLEDPDSQEANQSPDEVQQDTQSSHQRQEDTAIGDQTSASSRSMPFRSQPVIDLTSAEGDRLMKRVGPFEEESAERIFGQTLQQCGGNGKQPSRKNMLKTRVQREPGSSVNAPGTAETSGSALDTQAIPANSQRGHFTLCSDGRALKCNYCSFMCRRTCGRMIKHLRVHGIRSRNQCKSCGLGFVTRSELQSHHNVCQQSSLAPQCPECGKTFSFRSLLRQHMNTHLNKKLYRCNKCPMSFTSALTCQLHLQKQHASPVVVGQSSVHLCSLCPEQFESRKDLDRHLRVHAVEKTFKCTLCNEGFSSASTWSTHIRTAHRATNSNDKDETWSQSFRVRSAVTSVSEMSSIPVSRPVMSMPIVVSVSSQSKGGSYTYSKVVDEPSLVQSKMVDGPSELTAGSPELIDDGLDPGTSGLVYMRKELNPEVDNSHGSIGGPSVLRSWSVSESSDPMASSESGGIQVVEGSQHSSGSSPFCLKKEVSKEEDEHLSILDISRLEVKTGSTSQGQEELPSHRSQQQLEPTSTAAEREVFPVHHQHSNSQYTARSSDSHQRLLDVGNVLRSPSPEGSYGRSTDDMTNAESPCRATSTRRSLDTSDNTPGSYHCNFCDITFGDPIMHYLHMGWHVTADPWKCNGCGQECVGRVDFFLHLYKAGHN</sequence>
<name>A0A8B7Z0G2_ACAPL</name>
<feature type="region of interest" description="Disordered" evidence="8">
    <location>
        <begin position="539"/>
        <end position="579"/>
    </location>
</feature>
<feature type="compositionally biased region" description="Polar residues" evidence="8">
    <location>
        <begin position="133"/>
        <end position="142"/>
    </location>
</feature>
<feature type="region of interest" description="Disordered" evidence="8">
    <location>
        <begin position="95"/>
        <end position="156"/>
    </location>
</feature>
<protein>
    <submittedName>
        <fullName evidence="11">Zinc finger protein 236-like</fullName>
    </submittedName>
</protein>
<dbReference type="OMA" id="RQHMNTH"/>
<dbReference type="GeneID" id="110983472"/>
<dbReference type="Gene3D" id="3.30.160.60">
    <property type="entry name" value="Classic Zinc Finger"/>
    <property type="match status" value="4"/>
</dbReference>
<dbReference type="SUPFAM" id="SSF57667">
    <property type="entry name" value="beta-beta-alpha zinc fingers"/>
    <property type="match status" value="5"/>
</dbReference>
<feature type="region of interest" description="Disordered" evidence="8">
    <location>
        <begin position="598"/>
        <end position="623"/>
    </location>
</feature>
<evidence type="ECO:0000256" key="6">
    <source>
        <dbReference type="ARBA" id="ARBA00023242"/>
    </source>
</evidence>
<dbReference type="RefSeq" id="XP_022098447.1">
    <property type="nucleotide sequence ID" value="XM_022242755.1"/>
</dbReference>
<evidence type="ECO:0000313" key="11">
    <source>
        <dbReference type="RefSeq" id="XP_022098447.1"/>
    </source>
</evidence>
<dbReference type="FunFam" id="3.30.160.60:FF:000446">
    <property type="entry name" value="Zinc finger protein"/>
    <property type="match status" value="1"/>
</dbReference>
<dbReference type="AlphaFoldDB" id="A0A8B7Z0G2"/>
<dbReference type="InterPro" id="IPR050888">
    <property type="entry name" value="ZnF_C2H2-type_TF"/>
</dbReference>
<dbReference type="InterPro" id="IPR013087">
    <property type="entry name" value="Znf_C2H2_type"/>
</dbReference>
<keyword evidence="5" id="KW-0862">Zinc</keyword>
<feature type="region of interest" description="Disordered" evidence="8">
    <location>
        <begin position="491"/>
        <end position="511"/>
    </location>
</feature>
<accession>A0A8B7Z0G2</accession>
<evidence type="ECO:0000256" key="3">
    <source>
        <dbReference type="ARBA" id="ARBA00022737"/>
    </source>
</evidence>
<evidence type="ECO:0000259" key="9">
    <source>
        <dbReference type="PROSITE" id="PS50157"/>
    </source>
</evidence>
<keyword evidence="10" id="KW-1185">Reference proteome</keyword>
<dbReference type="PROSITE" id="PS00028">
    <property type="entry name" value="ZINC_FINGER_C2H2_1"/>
    <property type="match status" value="8"/>
</dbReference>
<dbReference type="InterPro" id="IPR036236">
    <property type="entry name" value="Znf_C2H2_sf"/>
</dbReference>
<gene>
    <name evidence="11" type="primary">LOC110983472</name>
</gene>
<feature type="domain" description="C2H2-type" evidence="9">
    <location>
        <begin position="21"/>
        <end position="48"/>
    </location>
</feature>
<feature type="domain" description="C2H2-type" evidence="9">
    <location>
        <begin position="49"/>
        <end position="77"/>
    </location>
</feature>
<dbReference type="OrthoDB" id="10039931at2759"/>
<keyword evidence="2" id="KW-0479">Metal-binding</keyword>
<reference evidence="11" key="1">
    <citation type="submission" date="2025-08" db="UniProtKB">
        <authorList>
            <consortium name="RefSeq"/>
        </authorList>
    </citation>
    <scope>IDENTIFICATION</scope>
</reference>
<evidence type="ECO:0000256" key="2">
    <source>
        <dbReference type="ARBA" id="ARBA00022723"/>
    </source>
</evidence>
<evidence type="ECO:0000313" key="10">
    <source>
        <dbReference type="Proteomes" id="UP000694845"/>
    </source>
</evidence>
<evidence type="ECO:0000256" key="4">
    <source>
        <dbReference type="ARBA" id="ARBA00022771"/>
    </source>
</evidence>
<dbReference type="PANTHER" id="PTHR24406">
    <property type="entry name" value="TRANSCRIPTIONAL REPRESSOR CTCFL-RELATED"/>
    <property type="match status" value="1"/>
</dbReference>
<evidence type="ECO:0000256" key="1">
    <source>
        <dbReference type="ARBA" id="ARBA00004123"/>
    </source>
</evidence>
<feature type="domain" description="C2H2-type" evidence="9">
    <location>
        <begin position="303"/>
        <end position="330"/>
    </location>
</feature>
<feature type="region of interest" description="Disordered" evidence="8">
    <location>
        <begin position="657"/>
        <end position="694"/>
    </location>
</feature>
<feature type="compositionally biased region" description="Polar residues" evidence="8">
    <location>
        <begin position="205"/>
        <end position="221"/>
    </location>
</feature>
<dbReference type="Pfam" id="PF00096">
    <property type="entry name" value="zf-C2H2"/>
    <property type="match status" value="3"/>
</dbReference>
<evidence type="ECO:0000256" key="5">
    <source>
        <dbReference type="ARBA" id="ARBA00022833"/>
    </source>
</evidence>
<evidence type="ECO:0000256" key="7">
    <source>
        <dbReference type="PROSITE-ProRule" id="PRU00042"/>
    </source>
</evidence>
<organism evidence="10 11">
    <name type="scientific">Acanthaster planci</name>
    <name type="common">Crown-of-thorns starfish</name>
    <dbReference type="NCBI Taxonomy" id="133434"/>
    <lineage>
        <taxon>Eukaryota</taxon>
        <taxon>Metazoa</taxon>
        <taxon>Echinodermata</taxon>
        <taxon>Eleutherozoa</taxon>
        <taxon>Asterozoa</taxon>
        <taxon>Asteroidea</taxon>
        <taxon>Valvatacea</taxon>
        <taxon>Valvatida</taxon>
        <taxon>Acanthasteridae</taxon>
        <taxon>Acanthaster</taxon>
    </lineage>
</organism>
<feature type="region of interest" description="Disordered" evidence="8">
    <location>
        <begin position="200"/>
        <end position="221"/>
    </location>
</feature>
<feature type="domain" description="C2H2-type" evidence="9">
    <location>
        <begin position="366"/>
        <end position="393"/>
    </location>
</feature>